<dbReference type="NCBIfam" id="TIGR02873">
    <property type="entry name" value="spore_ylxY"/>
    <property type="match status" value="1"/>
</dbReference>
<dbReference type="SUPFAM" id="SSF88713">
    <property type="entry name" value="Glycoside hydrolase/deacetylase"/>
    <property type="match status" value="1"/>
</dbReference>
<evidence type="ECO:0000313" key="3">
    <source>
        <dbReference type="Proteomes" id="UP000789845"/>
    </source>
</evidence>
<dbReference type="InterPro" id="IPR011330">
    <property type="entry name" value="Glyco_hydro/deAcase_b/a-brl"/>
</dbReference>
<sequence length="326" mass="36846">MMNKFIRIILIVAIAIFMVNSPLIHDYVSSIKNEAKPVSKAENLLINEIEIQAKKYKIQALDAKIDKVWKAMPGYNGLDVDITASLENMKKQNTFDEKKLVFKQIEPKVHLKDLPPAPIYRGHPDKPMVGFVINVAWGNEYLSNMLETLKKHNIHVTFFLEGRWVQKNPDLAQMIVAAGHEIGNHSFSHPDMKILSSPRTREELIQTNKVIKATTGIIPKWFAPPSGSYRDETVGIAAELNMGTIMWSVDTIDWQKPTVETLLNRVLGKVHNGALILMHPTDSTSKSLDYLINKLKTKNLQIGTVSEVLDEKRIMKNISILGNANY</sequence>
<protein>
    <recommendedName>
        <fullName evidence="1">NodB homology domain-containing protein</fullName>
    </recommendedName>
</protein>
<dbReference type="PANTHER" id="PTHR10587">
    <property type="entry name" value="GLYCOSYL TRANSFERASE-RELATED"/>
    <property type="match status" value="1"/>
</dbReference>
<proteinExistence type="predicted"/>
<dbReference type="EMBL" id="CAKJTG010000005">
    <property type="protein sequence ID" value="CAG9607400.1"/>
    <property type="molecule type" value="Genomic_DNA"/>
</dbReference>
<keyword evidence="3" id="KW-1185">Reference proteome</keyword>
<dbReference type="CDD" id="cd10950">
    <property type="entry name" value="CE4_BsYlxY_like"/>
    <property type="match status" value="1"/>
</dbReference>
<evidence type="ECO:0000259" key="1">
    <source>
        <dbReference type="PROSITE" id="PS51677"/>
    </source>
</evidence>
<dbReference type="GO" id="GO:0016020">
    <property type="term" value="C:membrane"/>
    <property type="evidence" value="ECO:0007669"/>
    <property type="project" value="TreeGrafter"/>
</dbReference>
<name>A0A9C7G8E2_9BACI</name>
<dbReference type="GO" id="GO:0005975">
    <property type="term" value="P:carbohydrate metabolic process"/>
    <property type="evidence" value="ECO:0007669"/>
    <property type="project" value="InterPro"/>
</dbReference>
<dbReference type="Pfam" id="PF01522">
    <property type="entry name" value="Polysacc_deac_1"/>
    <property type="match status" value="1"/>
</dbReference>
<accession>A0A9C7G8E2</accession>
<dbReference type="AlphaFoldDB" id="A0A9C7G8E2"/>
<dbReference type="PANTHER" id="PTHR10587:SF80">
    <property type="entry name" value="CHITOOLIGOSACCHARIDE DEACETYLASE"/>
    <property type="match status" value="1"/>
</dbReference>
<comment type="caution">
    <text evidence="2">The sequence shown here is derived from an EMBL/GenBank/DDBJ whole genome shotgun (WGS) entry which is preliminary data.</text>
</comment>
<dbReference type="PROSITE" id="PS51677">
    <property type="entry name" value="NODB"/>
    <property type="match status" value="1"/>
</dbReference>
<organism evidence="2 3">
    <name type="scientific">Pseudoneobacillus rhizosphaerae</name>
    <dbReference type="NCBI Taxonomy" id="2880968"/>
    <lineage>
        <taxon>Bacteria</taxon>
        <taxon>Bacillati</taxon>
        <taxon>Bacillota</taxon>
        <taxon>Bacilli</taxon>
        <taxon>Bacillales</taxon>
        <taxon>Bacillaceae</taxon>
        <taxon>Pseudoneobacillus</taxon>
    </lineage>
</organism>
<dbReference type="InterPro" id="IPR002509">
    <property type="entry name" value="NODB_dom"/>
</dbReference>
<evidence type="ECO:0000313" key="2">
    <source>
        <dbReference type="EMBL" id="CAG9607400.1"/>
    </source>
</evidence>
<dbReference type="InterPro" id="IPR014228">
    <property type="entry name" value="Spore_polysacc_deacetyl_YlxY"/>
</dbReference>
<dbReference type="Gene3D" id="3.20.20.370">
    <property type="entry name" value="Glycoside hydrolase/deacetylase"/>
    <property type="match status" value="1"/>
</dbReference>
<dbReference type="GO" id="GO:0016810">
    <property type="term" value="F:hydrolase activity, acting on carbon-nitrogen (but not peptide) bonds"/>
    <property type="evidence" value="ECO:0007669"/>
    <property type="project" value="InterPro"/>
</dbReference>
<dbReference type="Proteomes" id="UP000789845">
    <property type="component" value="Unassembled WGS sequence"/>
</dbReference>
<dbReference type="InterPro" id="IPR050248">
    <property type="entry name" value="Polysacc_deacetylase_ArnD"/>
</dbReference>
<feature type="domain" description="NodB homology" evidence="1">
    <location>
        <begin position="127"/>
        <end position="303"/>
    </location>
</feature>
<reference evidence="2" key="1">
    <citation type="submission" date="2021-10" db="EMBL/GenBank/DDBJ databases">
        <authorList>
            <person name="Criscuolo A."/>
        </authorList>
    </citation>
    <scope>NUCLEOTIDE SEQUENCE</scope>
    <source>
        <strain evidence="2">CIP111885</strain>
    </source>
</reference>
<gene>
    <name evidence="2" type="ORF">NEOCIP111885_01091</name>
</gene>